<accession>A0A5N6QB31</accession>
<gene>
    <name evidence="3" type="ORF">FH972_000224</name>
</gene>
<feature type="coiled-coil region" evidence="1">
    <location>
        <begin position="31"/>
        <end position="65"/>
    </location>
</feature>
<feature type="compositionally biased region" description="Low complexity" evidence="2">
    <location>
        <begin position="553"/>
        <end position="568"/>
    </location>
</feature>
<dbReference type="AlphaFoldDB" id="A0A5N6QB31"/>
<name>A0A5N6QB31_9ROSI</name>
<keyword evidence="4" id="KW-1185">Reference proteome</keyword>
<reference evidence="3 4" key="1">
    <citation type="submission" date="2019-06" db="EMBL/GenBank/DDBJ databases">
        <title>A chromosomal-level reference genome of Carpinus fangiana (Coryloideae, Betulaceae).</title>
        <authorList>
            <person name="Yang X."/>
            <person name="Wang Z."/>
            <person name="Zhang L."/>
            <person name="Hao G."/>
            <person name="Liu J."/>
            <person name="Yang Y."/>
        </authorList>
    </citation>
    <scope>NUCLEOTIDE SEQUENCE [LARGE SCALE GENOMIC DNA]</scope>
    <source>
        <strain evidence="3">Cfa_2016G</strain>
        <tissue evidence="3">Leaf</tissue>
    </source>
</reference>
<protein>
    <submittedName>
        <fullName evidence="3">Uncharacterized protein</fullName>
    </submittedName>
</protein>
<sequence length="706" mass="78853">MVELQSCARLVNASGLCAIEQEVKGEGVNVIAEITAELERERRKNAELLERISILEAQIQERNKEALPANGQGNCPNAIERSFKKSKRQKIEIASDGIENGNISKTEMASQKTHDPQCLPPKDPSLGDRLVNWMSMDETPFLHFEKFKDGDSTADCDDTDDSDDEDDDYREEDDINSDHKVGDIDENLRIADEMKEYLHDGVDDGSHIPCLDNSSGGQSEPTYTIVNEETNKHQKENHMVPDKQPVYDERDLKRAGRNETKKTEGHKAPAEIVSFDKEVCHTGPGSLSLHKKPPKVAFCPKEVKGIIDSDILLQKNAQSHTIRKIIVFSSLGIRHGCEDMYELDFNHFSILRKGEPYVSPKNPGEHVLYENPGVRRKVFCPNRQNPTLCPVQILEEEKAMRPSDASCPSCLFLCIKYGGRTRNLPQNEYVRQRMGRNKLKSFGPLMCRKAMLVHIRSGSFFFKALGITLLFMAGFPDDLVQRETKYRNLDLLQKYYRTDEDAEGEELFLPYPAPCNTQASCGSQQSTGKTILTKARGRKKTSSNAKPNNLQRSSAQQSTPSSSAPPTQFGLMGCNSIHTQSMAAVQPMPSEISNPVMPSTATNVSYRNQTPYHVFPQQQANAFLPIMYWPPPNPFPPGPYPSTYGFPSFPSTANYISIHQQPYYSHPSSSPFSPNTVAGTLKNNAALVEADSDSESSSSSIDPKEH</sequence>
<dbReference type="Proteomes" id="UP000327013">
    <property type="component" value="Chromosome 1"/>
</dbReference>
<feature type="compositionally biased region" description="Polar residues" evidence="2">
    <location>
        <begin position="542"/>
        <end position="552"/>
    </location>
</feature>
<dbReference type="EMBL" id="CM017321">
    <property type="protein sequence ID" value="KAE7995430.1"/>
    <property type="molecule type" value="Genomic_DNA"/>
</dbReference>
<dbReference type="OrthoDB" id="2020743at2759"/>
<organism evidence="3 4">
    <name type="scientific">Carpinus fangiana</name>
    <dbReference type="NCBI Taxonomy" id="176857"/>
    <lineage>
        <taxon>Eukaryota</taxon>
        <taxon>Viridiplantae</taxon>
        <taxon>Streptophyta</taxon>
        <taxon>Embryophyta</taxon>
        <taxon>Tracheophyta</taxon>
        <taxon>Spermatophyta</taxon>
        <taxon>Magnoliopsida</taxon>
        <taxon>eudicotyledons</taxon>
        <taxon>Gunneridae</taxon>
        <taxon>Pentapetalae</taxon>
        <taxon>rosids</taxon>
        <taxon>fabids</taxon>
        <taxon>Fagales</taxon>
        <taxon>Betulaceae</taxon>
        <taxon>Carpinus</taxon>
    </lineage>
</organism>
<feature type="compositionally biased region" description="Polar residues" evidence="2">
    <location>
        <begin position="518"/>
        <end position="530"/>
    </location>
</feature>
<feature type="compositionally biased region" description="Acidic residues" evidence="2">
    <location>
        <begin position="152"/>
        <end position="175"/>
    </location>
</feature>
<evidence type="ECO:0000256" key="1">
    <source>
        <dbReference type="SAM" id="Coils"/>
    </source>
</evidence>
<feature type="region of interest" description="Disordered" evidence="2">
    <location>
        <begin position="518"/>
        <end position="572"/>
    </location>
</feature>
<feature type="compositionally biased region" description="Low complexity" evidence="2">
    <location>
        <begin position="695"/>
        <end position="706"/>
    </location>
</feature>
<feature type="region of interest" description="Disordered" evidence="2">
    <location>
        <begin position="683"/>
        <end position="706"/>
    </location>
</feature>
<feature type="region of interest" description="Disordered" evidence="2">
    <location>
        <begin position="95"/>
        <end position="126"/>
    </location>
</feature>
<evidence type="ECO:0000313" key="3">
    <source>
        <dbReference type="EMBL" id="KAE7995430.1"/>
    </source>
</evidence>
<evidence type="ECO:0000313" key="4">
    <source>
        <dbReference type="Proteomes" id="UP000327013"/>
    </source>
</evidence>
<proteinExistence type="predicted"/>
<feature type="region of interest" description="Disordered" evidence="2">
    <location>
        <begin position="148"/>
        <end position="180"/>
    </location>
</feature>
<keyword evidence="1" id="KW-0175">Coiled coil</keyword>
<feature type="compositionally biased region" description="Polar residues" evidence="2">
    <location>
        <begin position="101"/>
        <end position="111"/>
    </location>
</feature>
<evidence type="ECO:0000256" key="2">
    <source>
        <dbReference type="SAM" id="MobiDB-lite"/>
    </source>
</evidence>